<accession>L8TMM4</accession>
<protein>
    <submittedName>
        <fullName evidence="1">Uncharacterized protein</fullName>
    </submittedName>
</protein>
<gene>
    <name evidence="1" type="ORF">G205_20272</name>
</gene>
<evidence type="ECO:0000313" key="1">
    <source>
        <dbReference type="EMBL" id="ELT43130.1"/>
    </source>
</evidence>
<dbReference type="EMBL" id="AOFD01000063">
    <property type="protein sequence ID" value="ELT43130.1"/>
    <property type="molecule type" value="Genomic_DNA"/>
</dbReference>
<proteinExistence type="predicted"/>
<keyword evidence="2" id="KW-1185">Reference proteome</keyword>
<dbReference type="Proteomes" id="UP000011189">
    <property type="component" value="Unassembled WGS sequence"/>
</dbReference>
<organism evidence="1 2">
    <name type="scientific">Arthrobacter nitrophenolicus</name>
    <dbReference type="NCBI Taxonomy" id="683150"/>
    <lineage>
        <taxon>Bacteria</taxon>
        <taxon>Bacillati</taxon>
        <taxon>Actinomycetota</taxon>
        <taxon>Actinomycetes</taxon>
        <taxon>Micrococcales</taxon>
        <taxon>Micrococcaceae</taxon>
        <taxon>Arthrobacter</taxon>
    </lineage>
</organism>
<reference evidence="2" key="1">
    <citation type="journal article" date="2013" name="Genome Announc.">
        <title>Draft Genome Sequence of the 2-Chloro-4-Nitrophenol-Degrading Bacterium Arthrobacter sp. Strain SJCon.</title>
        <authorList>
            <person name="Vikram S."/>
            <person name="Kumar S."/>
            <person name="Vaidya B."/>
            <person name="Pinnaka A.K."/>
            <person name="Raghava G.P."/>
        </authorList>
    </citation>
    <scope>NUCLEOTIDE SEQUENCE [LARGE SCALE GENOMIC DNA]</scope>
    <source>
        <strain evidence="2">SJCon</strain>
    </source>
</reference>
<comment type="caution">
    <text evidence="1">The sequence shown here is derived from an EMBL/GenBank/DDBJ whole genome shotgun (WGS) entry which is preliminary data.</text>
</comment>
<name>L8TMM4_9MICC</name>
<sequence length="54" mass="6014">MVRQETQGWRVRGSVGLLCSSLLLRFLHGRQRFPGPADDLTQPAAAKTLEQAHL</sequence>
<evidence type="ECO:0000313" key="2">
    <source>
        <dbReference type="Proteomes" id="UP000011189"/>
    </source>
</evidence>
<dbReference type="AlphaFoldDB" id="L8TMM4"/>